<dbReference type="InterPro" id="IPR007197">
    <property type="entry name" value="rSAM"/>
</dbReference>
<dbReference type="Gene3D" id="3.20.20.70">
    <property type="entry name" value="Aldolase class I"/>
    <property type="match status" value="1"/>
</dbReference>
<evidence type="ECO:0000259" key="10">
    <source>
        <dbReference type="Pfam" id="PF04055"/>
    </source>
</evidence>
<protein>
    <submittedName>
        <fullName evidence="12">Flavodoxin-like domain-containing protein</fullName>
    </submittedName>
</protein>
<proteinExistence type="predicted"/>
<evidence type="ECO:0000313" key="13">
    <source>
        <dbReference type="Proteomes" id="UP000485058"/>
    </source>
</evidence>
<evidence type="ECO:0000256" key="7">
    <source>
        <dbReference type="ARBA" id="ARBA00023014"/>
    </source>
</evidence>
<dbReference type="EMBL" id="BLLF01001696">
    <property type="protein sequence ID" value="GFH20786.1"/>
    <property type="molecule type" value="Genomic_DNA"/>
</dbReference>
<dbReference type="Pfam" id="PF08608">
    <property type="entry name" value="Wyosine_form"/>
    <property type="match status" value="1"/>
</dbReference>
<evidence type="ECO:0000256" key="5">
    <source>
        <dbReference type="ARBA" id="ARBA00022723"/>
    </source>
</evidence>
<evidence type="ECO:0000259" key="11">
    <source>
        <dbReference type="Pfam" id="PF08608"/>
    </source>
</evidence>
<dbReference type="Pfam" id="PF04055">
    <property type="entry name" value="Radical_SAM"/>
    <property type="match status" value="1"/>
</dbReference>
<organism evidence="12 13">
    <name type="scientific">Haematococcus lacustris</name>
    <name type="common">Green alga</name>
    <name type="synonym">Haematococcus pluvialis</name>
    <dbReference type="NCBI Taxonomy" id="44745"/>
    <lineage>
        <taxon>Eukaryota</taxon>
        <taxon>Viridiplantae</taxon>
        <taxon>Chlorophyta</taxon>
        <taxon>core chlorophytes</taxon>
        <taxon>Chlorophyceae</taxon>
        <taxon>CS clade</taxon>
        <taxon>Chlamydomonadales</taxon>
        <taxon>Haematococcaceae</taxon>
        <taxon>Haematococcus</taxon>
    </lineage>
</organism>
<name>A0A699ZPF8_HAELA</name>
<keyword evidence="8" id="KW-0456">Lyase</keyword>
<dbReference type="PANTHER" id="PTHR13930">
    <property type="entry name" value="S-ADENOSYL-L-METHIONINE-DEPENDENT TRNA 4-DEMETHYLWYOSINE SYNTHASE"/>
    <property type="match status" value="1"/>
</dbReference>
<accession>A0A699ZPF8</accession>
<sequence length="209" mass="23196">MDPPGVIVGTAVELHRKMIREYAGAPGVSTERMQEGMQVRHCALSLVGEPIMYPEINALVDELHSRRISTFLVTNAQFPDRIAQLYVSVDAATPDSLKAVDRPLFSDFWQRFLDSLTALRTKQQRTVYRLTLVRGMNMAEVAAYAKLVDLGQPDFIEVKGVTYCGNSAGGLNMADNVPFHEEVVDFCQALCTARNGQPPDLPASRFHPE</sequence>
<keyword evidence="6" id="KW-0408">Iron</keyword>
<dbReference type="InterPro" id="IPR058240">
    <property type="entry name" value="rSAM_sf"/>
</dbReference>
<comment type="cofactor">
    <cofactor evidence="1">
        <name>[4Fe-4S] cluster</name>
        <dbReference type="ChEBI" id="CHEBI:49883"/>
    </cofactor>
</comment>
<comment type="catalytic activity">
    <reaction evidence="9">
        <text>N(1)-methylguanosine(37) in tRNA(Phe) + pyruvate + S-adenosyl-L-methionine = 4-demethylwyosine(37) in tRNA(Phe) + 5'-deoxyadenosine + L-methionine + CO2 + H2O</text>
        <dbReference type="Rhea" id="RHEA:36347"/>
        <dbReference type="Rhea" id="RHEA-COMP:10164"/>
        <dbReference type="Rhea" id="RHEA-COMP:10165"/>
        <dbReference type="ChEBI" id="CHEBI:15361"/>
        <dbReference type="ChEBI" id="CHEBI:15377"/>
        <dbReference type="ChEBI" id="CHEBI:16526"/>
        <dbReference type="ChEBI" id="CHEBI:17319"/>
        <dbReference type="ChEBI" id="CHEBI:57844"/>
        <dbReference type="ChEBI" id="CHEBI:59789"/>
        <dbReference type="ChEBI" id="CHEBI:64315"/>
        <dbReference type="ChEBI" id="CHEBI:73542"/>
        <dbReference type="EC" id="4.1.3.44"/>
    </reaction>
</comment>
<evidence type="ECO:0000256" key="8">
    <source>
        <dbReference type="ARBA" id="ARBA00023239"/>
    </source>
</evidence>
<keyword evidence="3" id="KW-0949">S-adenosyl-L-methionine</keyword>
<dbReference type="InterPro" id="IPR034556">
    <property type="entry name" value="tRNA_wybutosine-synthase"/>
</dbReference>
<dbReference type="PANTHER" id="PTHR13930:SF0">
    <property type="entry name" value="S-ADENOSYL-L-METHIONINE-DEPENDENT TRNA 4-DEMETHYLWYOSINE SYNTHASE TYW1-RELATED"/>
    <property type="match status" value="1"/>
</dbReference>
<reference evidence="12 13" key="1">
    <citation type="submission" date="2020-02" db="EMBL/GenBank/DDBJ databases">
        <title>Draft genome sequence of Haematococcus lacustris strain NIES-144.</title>
        <authorList>
            <person name="Morimoto D."/>
            <person name="Nakagawa S."/>
            <person name="Yoshida T."/>
            <person name="Sawayama S."/>
        </authorList>
    </citation>
    <scope>NUCLEOTIDE SEQUENCE [LARGE SCALE GENOMIC DNA]</scope>
    <source>
        <strain evidence="12 13">NIES-144</strain>
    </source>
</reference>
<dbReference type="GO" id="GO:0046872">
    <property type="term" value="F:metal ion binding"/>
    <property type="evidence" value="ECO:0007669"/>
    <property type="project" value="UniProtKB-KW"/>
</dbReference>
<evidence type="ECO:0000256" key="2">
    <source>
        <dbReference type="ARBA" id="ARBA00022485"/>
    </source>
</evidence>
<keyword evidence="4" id="KW-0819">tRNA processing</keyword>
<evidence type="ECO:0000313" key="12">
    <source>
        <dbReference type="EMBL" id="GFH20786.1"/>
    </source>
</evidence>
<evidence type="ECO:0000256" key="4">
    <source>
        <dbReference type="ARBA" id="ARBA00022694"/>
    </source>
</evidence>
<feature type="domain" description="Radical SAM core" evidence="10">
    <location>
        <begin position="44"/>
        <end position="147"/>
    </location>
</feature>
<evidence type="ECO:0000256" key="3">
    <source>
        <dbReference type="ARBA" id="ARBA00022691"/>
    </source>
</evidence>
<keyword evidence="13" id="KW-1185">Reference proteome</keyword>
<gene>
    <name evidence="12" type="ORF">HaLaN_17964</name>
</gene>
<feature type="domain" description="tRNA wybutosine-synthesis" evidence="11">
    <location>
        <begin position="151"/>
        <end position="192"/>
    </location>
</feature>
<dbReference type="InterPro" id="IPR013917">
    <property type="entry name" value="tRNA_wybutosine-synth"/>
</dbReference>
<keyword evidence="2" id="KW-0004">4Fe-4S</keyword>
<evidence type="ECO:0000256" key="1">
    <source>
        <dbReference type="ARBA" id="ARBA00001966"/>
    </source>
</evidence>
<keyword evidence="5" id="KW-0479">Metal-binding</keyword>
<dbReference type="GO" id="GO:0031591">
    <property type="term" value="P:wybutosine biosynthetic process"/>
    <property type="evidence" value="ECO:0007669"/>
    <property type="project" value="TreeGrafter"/>
</dbReference>
<keyword evidence="7" id="KW-0411">Iron-sulfur</keyword>
<evidence type="ECO:0000256" key="6">
    <source>
        <dbReference type="ARBA" id="ARBA00023004"/>
    </source>
</evidence>
<comment type="caution">
    <text evidence="12">The sequence shown here is derived from an EMBL/GenBank/DDBJ whole genome shotgun (WGS) entry which is preliminary data.</text>
</comment>
<dbReference type="AlphaFoldDB" id="A0A699ZPF8"/>
<dbReference type="GO" id="GO:0102521">
    <property type="term" value="F:tRNA-4-demethylwyosine synthase activity"/>
    <property type="evidence" value="ECO:0007669"/>
    <property type="project" value="UniProtKB-EC"/>
</dbReference>
<dbReference type="Proteomes" id="UP000485058">
    <property type="component" value="Unassembled WGS sequence"/>
</dbReference>
<dbReference type="InterPro" id="IPR013785">
    <property type="entry name" value="Aldolase_TIM"/>
</dbReference>
<dbReference type="GO" id="GO:0051539">
    <property type="term" value="F:4 iron, 4 sulfur cluster binding"/>
    <property type="evidence" value="ECO:0007669"/>
    <property type="project" value="UniProtKB-KW"/>
</dbReference>
<evidence type="ECO:0000256" key="9">
    <source>
        <dbReference type="ARBA" id="ARBA00049466"/>
    </source>
</evidence>
<dbReference type="SUPFAM" id="SSF102114">
    <property type="entry name" value="Radical SAM enzymes"/>
    <property type="match status" value="1"/>
</dbReference>